<keyword evidence="9" id="KW-1035">Host cytoplasm</keyword>
<dbReference type="GO" id="GO:0019029">
    <property type="term" value="C:helical viral capsid"/>
    <property type="evidence" value="ECO:0007669"/>
    <property type="project" value="UniProtKB-KW"/>
</dbReference>
<accession>A0A0D3R1I6</accession>
<keyword evidence="6" id="KW-0946">Virion</keyword>
<organism evidence="14 15">
    <name type="scientific">Landjia virus</name>
    <dbReference type="NCBI Taxonomy" id="1272947"/>
    <lineage>
        <taxon>Viruses</taxon>
        <taxon>Riboviria</taxon>
        <taxon>Orthornavirae</taxon>
        <taxon>Negarnaviricota</taxon>
        <taxon>Haploviricotina</taxon>
        <taxon>Monjiviricetes</taxon>
        <taxon>Mononegavirales</taxon>
        <taxon>Rhabdoviridae</taxon>
        <taxon>Alpharhabdovirinae</taxon>
        <taxon>Hapavirus</taxon>
        <taxon>Hapavirus landjia</taxon>
    </lineage>
</organism>
<dbReference type="InterPro" id="IPR023331">
    <property type="entry name" value="Rhabdovirus_ncapsid_C"/>
</dbReference>
<evidence type="ECO:0000256" key="6">
    <source>
        <dbReference type="ARBA" id="ARBA00022844"/>
    </source>
</evidence>
<dbReference type="SUPFAM" id="SSF140809">
    <property type="entry name" value="Rhabdovirus nucleoprotein-like"/>
    <property type="match status" value="1"/>
</dbReference>
<evidence type="ECO:0000259" key="13">
    <source>
        <dbReference type="Pfam" id="PF00945"/>
    </source>
</evidence>
<keyword evidence="4" id="KW-1139">Helical capsid protein</keyword>
<name>A0A0D3R1I6_9RHAB</name>
<dbReference type="InterPro" id="IPR023330">
    <property type="entry name" value="Rhabdovirus_ncapsid_N"/>
</dbReference>
<evidence type="ECO:0000256" key="1">
    <source>
        <dbReference type="ARBA" id="ARBA00004192"/>
    </source>
</evidence>
<dbReference type="Gene3D" id="1.10.3570.10">
    <property type="entry name" value="Rhabdovirus nucleocapsid protein like domain"/>
    <property type="match status" value="1"/>
</dbReference>
<dbReference type="GO" id="GO:0019013">
    <property type="term" value="C:viral nucleocapsid"/>
    <property type="evidence" value="ECO:0007669"/>
    <property type="project" value="UniProtKB-KW"/>
</dbReference>
<sequence length="437" mass="49599">MYSIHTKHTIDFIAPSDKLEPQYPSTFFVNNNNARPSLTVEQSNYSLDEIRKIVHHGIMHGTIKVQHAIRYLYLVGAKVTETLESDWESFNIKIGSRGESVGIFSTLNVTEDRSVKIDGSSSPDVDEKQDCWMVLYLLFVYRYTRATNATYQALLIDKLKVQIAAVYTGDINVPSPKATFKSWLNNKNYLKIVAAYDMFLCKFPNNEYAYWRFGTIVSRFRDCASLLSLNHMRETAGIPGKDLFGWMYMPVLREESISMMKPGEELDKSDSYAPYMMDFGLTLKSPYSASACPSVYTWCHFVCSWLVSARSRNARMISDAGIAQLRTNAAIVAYVHSKNYDFDLQFTDNPGIIDGTIKIDGSGGDDDSDDDTGSTTGTIIRPDELPTTRNNVEWVQYLKSQNNQLPYKIEQFIKEESQKMTNMRAGSIGKHLYDAYA</sequence>
<feature type="compositionally biased region" description="Acidic residues" evidence="12">
    <location>
        <begin position="363"/>
        <end position="372"/>
    </location>
</feature>
<protein>
    <recommendedName>
        <fullName evidence="3">Nucleoprotein</fullName>
    </recommendedName>
    <alternativeName>
        <fullName evidence="11">Nucleocapsid protein</fullName>
    </alternativeName>
</protein>
<proteinExistence type="predicted"/>
<dbReference type="GO" id="GO:1990904">
    <property type="term" value="C:ribonucleoprotein complex"/>
    <property type="evidence" value="ECO:0007669"/>
    <property type="project" value="UniProtKB-KW"/>
</dbReference>
<dbReference type="GO" id="GO:0030430">
    <property type="term" value="C:host cell cytoplasm"/>
    <property type="evidence" value="ECO:0007669"/>
    <property type="project" value="UniProtKB-SubCell"/>
</dbReference>
<dbReference type="KEGG" id="vg:37627519"/>
<dbReference type="Proteomes" id="UP000141413">
    <property type="component" value="Segment"/>
</dbReference>
<evidence type="ECO:0000256" key="9">
    <source>
        <dbReference type="ARBA" id="ARBA00023200"/>
    </source>
</evidence>
<comment type="subcellular location">
    <subcellularLocation>
        <location evidence="1">Host cytoplasm</location>
    </subcellularLocation>
    <subcellularLocation>
        <location evidence="2">Virion</location>
    </subcellularLocation>
</comment>
<keyword evidence="5" id="KW-0167">Capsid protein</keyword>
<dbReference type="InterPro" id="IPR000448">
    <property type="entry name" value="Rhabdo_ncapsid"/>
</dbReference>
<dbReference type="GO" id="GO:0003723">
    <property type="term" value="F:RNA binding"/>
    <property type="evidence" value="ECO:0007669"/>
    <property type="project" value="UniProtKB-KW"/>
</dbReference>
<dbReference type="InterPro" id="IPR035961">
    <property type="entry name" value="Rhabdovirus_nucleoprotein-like"/>
</dbReference>
<evidence type="ECO:0000256" key="7">
    <source>
        <dbReference type="ARBA" id="ARBA00022884"/>
    </source>
</evidence>
<evidence type="ECO:0000256" key="5">
    <source>
        <dbReference type="ARBA" id="ARBA00022561"/>
    </source>
</evidence>
<feature type="domain" description="Rhabdovirus nucleocapsid" evidence="13">
    <location>
        <begin position="8"/>
        <end position="419"/>
    </location>
</feature>
<evidence type="ECO:0000256" key="12">
    <source>
        <dbReference type="SAM" id="MobiDB-lite"/>
    </source>
</evidence>
<evidence type="ECO:0000256" key="8">
    <source>
        <dbReference type="ARBA" id="ARBA00023086"/>
    </source>
</evidence>
<dbReference type="Pfam" id="PF00945">
    <property type="entry name" value="Rhabdo_ncap"/>
    <property type="match status" value="1"/>
</dbReference>
<evidence type="ECO:0000256" key="10">
    <source>
        <dbReference type="ARBA" id="ARBA00023274"/>
    </source>
</evidence>
<keyword evidence="7" id="KW-0694">RNA-binding</keyword>
<keyword evidence="8 14" id="KW-0543">Viral nucleoprotein</keyword>
<dbReference type="Gene3D" id="1.10.3610.10">
    <property type="entry name" value="Nucleoprotein"/>
    <property type="match status" value="1"/>
</dbReference>
<evidence type="ECO:0000256" key="11">
    <source>
        <dbReference type="ARBA" id="ARBA00033344"/>
    </source>
</evidence>
<dbReference type="EMBL" id="KM205010">
    <property type="protein sequence ID" value="AJR28481.1"/>
    <property type="molecule type" value="Viral_cRNA"/>
</dbReference>
<dbReference type="GeneID" id="37627519"/>
<evidence type="ECO:0000256" key="4">
    <source>
        <dbReference type="ARBA" id="ARBA00022497"/>
    </source>
</evidence>
<evidence type="ECO:0000313" key="14">
    <source>
        <dbReference type="EMBL" id="AJR28481.1"/>
    </source>
</evidence>
<reference evidence="14 15" key="1">
    <citation type="journal article" date="2015" name="PLoS Pathog.">
        <title>Evolution of genome size and complexity in the rhabdoviridae.</title>
        <authorList>
            <person name="Walker P.J."/>
            <person name="Firth C."/>
            <person name="Widen S.G."/>
            <person name="Blasdell K.R."/>
            <person name="Guzman H."/>
            <person name="Wood T.G."/>
            <person name="Paradkar P.N."/>
            <person name="Holmes E.C."/>
            <person name="Tesh R.B."/>
            <person name="Vasilakis N."/>
        </authorList>
    </citation>
    <scope>NUCLEOTIDE SEQUENCE [LARGE SCALE GENOMIC DNA]</scope>
    <source>
        <strain evidence="14">DakAnB769d</strain>
    </source>
</reference>
<dbReference type="RefSeq" id="YP_009362133.1">
    <property type="nucleotide sequence ID" value="NC_034533.1"/>
</dbReference>
<feature type="region of interest" description="Disordered" evidence="12">
    <location>
        <begin position="358"/>
        <end position="380"/>
    </location>
</feature>
<keyword evidence="15" id="KW-1185">Reference proteome</keyword>
<evidence type="ECO:0000256" key="2">
    <source>
        <dbReference type="ARBA" id="ARBA00004328"/>
    </source>
</evidence>
<dbReference type="OrthoDB" id="22890at10239"/>
<keyword evidence="10" id="KW-0687">Ribonucleoprotein</keyword>
<evidence type="ECO:0000313" key="15">
    <source>
        <dbReference type="Proteomes" id="UP000141413"/>
    </source>
</evidence>
<evidence type="ECO:0000256" key="3">
    <source>
        <dbReference type="ARBA" id="ARBA00014389"/>
    </source>
</evidence>